<dbReference type="EMBL" id="JACIDJ010000005">
    <property type="protein sequence ID" value="MBB3899616.1"/>
    <property type="molecule type" value="Genomic_DNA"/>
</dbReference>
<dbReference type="CDD" id="cd16830">
    <property type="entry name" value="HemS-like_N"/>
    <property type="match status" value="1"/>
</dbReference>
<dbReference type="Proteomes" id="UP000553193">
    <property type="component" value="Unassembled WGS sequence"/>
</dbReference>
<proteinExistence type="predicted"/>
<accession>A0A840AGE2</accession>
<evidence type="ECO:0000313" key="3">
    <source>
        <dbReference type="Proteomes" id="UP000553193"/>
    </source>
</evidence>
<dbReference type="InterPro" id="IPR007845">
    <property type="entry name" value="HemS/ChuX_dom"/>
</dbReference>
<keyword evidence="3" id="KW-1185">Reference proteome</keyword>
<dbReference type="Gene3D" id="3.40.1570.10">
    <property type="entry name" value="HemS/ChuS/ChuX like domains"/>
    <property type="match status" value="2"/>
</dbReference>
<evidence type="ECO:0000259" key="1">
    <source>
        <dbReference type="Pfam" id="PF05171"/>
    </source>
</evidence>
<reference evidence="2 3" key="1">
    <citation type="submission" date="2020-08" db="EMBL/GenBank/DDBJ databases">
        <title>Genomic Encyclopedia of Type Strains, Phase IV (KMG-IV): sequencing the most valuable type-strain genomes for metagenomic binning, comparative biology and taxonomic classification.</title>
        <authorList>
            <person name="Goeker M."/>
        </authorList>
    </citation>
    <scope>NUCLEOTIDE SEQUENCE [LARGE SCALE GENOMIC DNA]</scope>
    <source>
        <strain evidence="2 3">DSM 19979</strain>
    </source>
</reference>
<feature type="domain" description="Haemin-degrading HemS/ChuX" evidence="1">
    <location>
        <begin position="212"/>
        <end position="341"/>
    </location>
</feature>
<protein>
    <submittedName>
        <fullName evidence="2">Putative hemin transport protein</fullName>
    </submittedName>
</protein>
<dbReference type="GO" id="GO:0006826">
    <property type="term" value="P:iron ion transport"/>
    <property type="evidence" value="ECO:0007669"/>
    <property type="project" value="InterPro"/>
</dbReference>
<dbReference type="Pfam" id="PF05171">
    <property type="entry name" value="HemS"/>
    <property type="match status" value="2"/>
</dbReference>
<dbReference type="SUPFAM" id="SSF144064">
    <property type="entry name" value="Heme iron utilization protein-like"/>
    <property type="match status" value="1"/>
</dbReference>
<dbReference type="RefSeq" id="WP_184385516.1">
    <property type="nucleotide sequence ID" value="NZ_JACIDJ010000005.1"/>
</dbReference>
<name>A0A840AGE2_9PROT</name>
<dbReference type="AlphaFoldDB" id="A0A840AGE2"/>
<organism evidence="2 3">
    <name type="scientific">Roseococcus suduntuyensis</name>
    <dbReference type="NCBI Taxonomy" id="455361"/>
    <lineage>
        <taxon>Bacteria</taxon>
        <taxon>Pseudomonadati</taxon>
        <taxon>Pseudomonadota</taxon>
        <taxon>Alphaproteobacteria</taxon>
        <taxon>Acetobacterales</taxon>
        <taxon>Roseomonadaceae</taxon>
        <taxon>Roseococcus</taxon>
    </lineage>
</organism>
<dbReference type="CDD" id="cd16831">
    <property type="entry name" value="HemS-like_C"/>
    <property type="match status" value="1"/>
</dbReference>
<comment type="caution">
    <text evidence="2">The sequence shown here is derived from an EMBL/GenBank/DDBJ whole genome shotgun (WGS) entry which is preliminary data.</text>
</comment>
<sequence length="345" mass="38073">MSATLEHDHDLATRWARLREEEPRLRVRDAAQRLDVSEAELVASLPGATRLRPDWLALLEALHEAGEVMALTRNDHCVHERHGRYEQVSVSGPMGLVLGEDIDLRLFLRNWVHALHVPGGNPGSPRGSVQIFDAAGEAVHKVFATEATPEGALDRLADTLRDEAPAAIRTVPRAPRPTPRPDAEIDTAGLRDAWAGLRDTHDFFPMLRRFDVARQQALRLAGPHWARRLPSSAIERTLSAAGAGALPIMIFVGNHGCIQIHTGEVKRLVPMGEWFNVLDPSFNLHLRTTGLAEAWLVRKPTEDGVVTSIEGFDADGEVVLMVFGKRKPGQAEDMHWRELAEGIAA</sequence>
<dbReference type="InterPro" id="IPR053733">
    <property type="entry name" value="Heme_Transport_Util_sf"/>
</dbReference>
<gene>
    <name evidence="2" type="ORF">GGQ83_003068</name>
</gene>
<feature type="domain" description="Haemin-degrading HemS/ChuX" evidence="1">
    <location>
        <begin position="36"/>
        <end position="158"/>
    </location>
</feature>
<evidence type="ECO:0000313" key="2">
    <source>
        <dbReference type="EMBL" id="MBB3899616.1"/>
    </source>
</evidence>